<organism evidence="9 10">
    <name type="scientific">Penicillium frequentans</name>
    <dbReference type="NCBI Taxonomy" id="3151616"/>
    <lineage>
        <taxon>Eukaryota</taxon>
        <taxon>Fungi</taxon>
        <taxon>Dikarya</taxon>
        <taxon>Ascomycota</taxon>
        <taxon>Pezizomycotina</taxon>
        <taxon>Eurotiomycetes</taxon>
        <taxon>Eurotiomycetidae</taxon>
        <taxon>Eurotiales</taxon>
        <taxon>Aspergillaceae</taxon>
        <taxon>Penicillium</taxon>
    </lineage>
</organism>
<dbReference type="GO" id="GO:0017000">
    <property type="term" value="P:antibiotic biosynthetic process"/>
    <property type="evidence" value="ECO:0007669"/>
    <property type="project" value="UniProtKB-ARBA"/>
</dbReference>
<evidence type="ECO:0000313" key="9">
    <source>
        <dbReference type="EMBL" id="KAJ5541279.1"/>
    </source>
</evidence>
<dbReference type="EMBL" id="JAQIZZ010000005">
    <property type="protein sequence ID" value="KAJ5541279.1"/>
    <property type="molecule type" value="Genomic_DNA"/>
</dbReference>
<feature type="chain" id="PRO_5041769001" description="Carboxylic ester hydrolase" evidence="8">
    <location>
        <begin position="20"/>
        <end position="589"/>
    </location>
</feature>
<feature type="signal peptide" evidence="8">
    <location>
        <begin position="1"/>
        <end position="19"/>
    </location>
</feature>
<sequence>MKFQRSLVAGGIGLAVVQATSLKDVCTTAHAKKALPASEEFQGLTLHPASITANAVYNASTTDEDNWPDVYGYDYCNVTMAYSHNGIANDKVLLEFWLPAPEKFQNRWLSTGGFGYAINGDEGDLPGGVVYGAVSGQTDGGYGSFSTELDAVFLLANGTINRQALYMQGYQAHYEMSMIGKAFSKNFYDMGSEKLYAYYQGCSEGGREGWSQVQRFPDEWDGAVIGAPAIRMGQQQVNHLYGNLVEHTMGYYPPPCELEMINNLTIKACDALDGKVNGVVGRTDLCKLHFNINSTIGHHYHCAASSTTTVLKRGLDKRTSETSTTPAQNGTVTAEGVAVAAKILDGLHTLDGKRAYIWYQPTATFDDADTEYNSETGKWELDITSLGGEWVARFLELRDADNIDSLDNVTYDTMTEWMIEGWKRYEDVLQTTWPDLTPFQEAGGKIIHYHGESDPSIPTGSSVHYHEMVRKIMYGNLSFEEGTKALNDWNRLYLVPGAAHCAPSDDQPNGPFPRTTLETLIEWVENGDKPDRLNATIMSGAHEGEQQDLCAWPLRPLWKNNGTTLDCVFDKKSYDTWTYDFDAYDVPLY</sequence>
<dbReference type="AlphaFoldDB" id="A0AAD6CWH4"/>
<evidence type="ECO:0000256" key="8">
    <source>
        <dbReference type="RuleBase" id="RU361238"/>
    </source>
</evidence>
<dbReference type="GO" id="GO:0030600">
    <property type="term" value="F:feruloyl esterase activity"/>
    <property type="evidence" value="ECO:0007669"/>
    <property type="project" value="UniProtKB-ARBA"/>
</dbReference>
<reference evidence="9 10" key="1">
    <citation type="journal article" date="2023" name="IMA Fungus">
        <title>Comparative genomic study of the Penicillium genus elucidates a diverse pangenome and 15 lateral gene transfer events.</title>
        <authorList>
            <person name="Petersen C."/>
            <person name="Sorensen T."/>
            <person name="Nielsen M.R."/>
            <person name="Sondergaard T.E."/>
            <person name="Sorensen J.L."/>
            <person name="Fitzpatrick D.A."/>
            <person name="Frisvad J.C."/>
            <person name="Nielsen K.L."/>
        </authorList>
    </citation>
    <scope>NUCLEOTIDE SEQUENCE [LARGE SCALE GENOMIC DNA]</scope>
    <source>
        <strain evidence="9 10">IBT 35679</strain>
    </source>
</reference>
<dbReference type="PANTHER" id="PTHR33938:SF16">
    <property type="entry name" value="CARBOXYLIC ESTER HYDROLASE"/>
    <property type="match status" value="1"/>
</dbReference>
<evidence type="ECO:0000256" key="2">
    <source>
        <dbReference type="ARBA" id="ARBA00022487"/>
    </source>
</evidence>
<evidence type="ECO:0000256" key="5">
    <source>
        <dbReference type="ARBA" id="ARBA00022801"/>
    </source>
</evidence>
<proteinExistence type="inferred from homology"/>
<dbReference type="Proteomes" id="UP001220324">
    <property type="component" value="Unassembled WGS sequence"/>
</dbReference>
<accession>A0AAD6CWH4</accession>
<keyword evidence="4 8" id="KW-0732">Signal</keyword>
<dbReference type="GO" id="GO:0046872">
    <property type="term" value="F:metal ion binding"/>
    <property type="evidence" value="ECO:0007669"/>
    <property type="project" value="UniProtKB-KW"/>
</dbReference>
<dbReference type="EC" id="3.1.1.-" evidence="8"/>
<name>A0AAD6CWH4_9EURO</name>
<comment type="similarity">
    <text evidence="1 8">Belongs to the tannase family.</text>
</comment>
<dbReference type="Pfam" id="PF07519">
    <property type="entry name" value="Tannase"/>
    <property type="match status" value="1"/>
</dbReference>
<dbReference type="SUPFAM" id="SSF53474">
    <property type="entry name" value="alpha/beta-Hydrolases"/>
    <property type="match status" value="1"/>
</dbReference>
<gene>
    <name evidence="9" type="ORF">N7494_006355</name>
</gene>
<dbReference type="GO" id="GO:0072330">
    <property type="term" value="P:monocarboxylic acid biosynthetic process"/>
    <property type="evidence" value="ECO:0007669"/>
    <property type="project" value="UniProtKB-ARBA"/>
</dbReference>
<evidence type="ECO:0000256" key="3">
    <source>
        <dbReference type="ARBA" id="ARBA00022723"/>
    </source>
</evidence>
<evidence type="ECO:0000256" key="6">
    <source>
        <dbReference type="ARBA" id="ARBA00022837"/>
    </source>
</evidence>
<keyword evidence="2" id="KW-0719">Serine esterase</keyword>
<dbReference type="PANTHER" id="PTHR33938">
    <property type="entry name" value="FERULOYL ESTERASE B-RELATED"/>
    <property type="match status" value="1"/>
</dbReference>
<evidence type="ECO:0000313" key="10">
    <source>
        <dbReference type="Proteomes" id="UP001220324"/>
    </source>
</evidence>
<keyword evidence="10" id="KW-1185">Reference proteome</keyword>
<comment type="caution">
    <text evidence="9">The sequence shown here is derived from an EMBL/GenBank/DDBJ whole genome shotgun (WGS) entry which is preliminary data.</text>
</comment>
<keyword evidence="7" id="KW-1015">Disulfide bond</keyword>
<protein>
    <recommendedName>
        <fullName evidence="8">Carboxylic ester hydrolase</fullName>
        <ecNumber evidence="8">3.1.1.-</ecNumber>
    </recommendedName>
</protein>
<dbReference type="InterPro" id="IPR029058">
    <property type="entry name" value="AB_hydrolase_fold"/>
</dbReference>
<evidence type="ECO:0000256" key="7">
    <source>
        <dbReference type="ARBA" id="ARBA00023157"/>
    </source>
</evidence>
<keyword evidence="6" id="KW-0106">Calcium</keyword>
<keyword evidence="5 8" id="KW-0378">Hydrolase</keyword>
<keyword evidence="3" id="KW-0479">Metal-binding</keyword>
<evidence type="ECO:0000256" key="1">
    <source>
        <dbReference type="ARBA" id="ARBA00006249"/>
    </source>
</evidence>
<dbReference type="InterPro" id="IPR011118">
    <property type="entry name" value="Tannase/feruloyl_esterase"/>
</dbReference>
<evidence type="ECO:0000256" key="4">
    <source>
        <dbReference type="ARBA" id="ARBA00022729"/>
    </source>
</evidence>